<evidence type="ECO:0000313" key="2">
    <source>
        <dbReference type="EMBL" id="PYI00781.1"/>
    </source>
</evidence>
<organism evidence="2 3">
    <name type="scientific">Aspergillus sclerotiicarbonarius (strain CBS 121057 / IBT 28362)</name>
    <dbReference type="NCBI Taxonomy" id="1448318"/>
    <lineage>
        <taxon>Eukaryota</taxon>
        <taxon>Fungi</taxon>
        <taxon>Dikarya</taxon>
        <taxon>Ascomycota</taxon>
        <taxon>Pezizomycotina</taxon>
        <taxon>Eurotiomycetes</taxon>
        <taxon>Eurotiomycetidae</taxon>
        <taxon>Eurotiales</taxon>
        <taxon>Aspergillaceae</taxon>
        <taxon>Aspergillus</taxon>
        <taxon>Aspergillus subgen. Circumdati</taxon>
    </lineage>
</organism>
<protein>
    <submittedName>
        <fullName evidence="2">Uncharacterized protein</fullName>
    </submittedName>
</protein>
<reference evidence="2 3" key="1">
    <citation type="submission" date="2018-02" db="EMBL/GenBank/DDBJ databases">
        <title>The genomes of Aspergillus section Nigri reveals drivers in fungal speciation.</title>
        <authorList>
            <consortium name="DOE Joint Genome Institute"/>
            <person name="Vesth T.C."/>
            <person name="Nybo J."/>
            <person name="Theobald S."/>
            <person name="Brandl J."/>
            <person name="Frisvad J.C."/>
            <person name="Nielsen K.F."/>
            <person name="Lyhne E.K."/>
            <person name="Kogle M.E."/>
            <person name="Kuo A."/>
            <person name="Riley R."/>
            <person name="Clum A."/>
            <person name="Nolan M."/>
            <person name="Lipzen A."/>
            <person name="Salamov A."/>
            <person name="Henrissat B."/>
            <person name="Wiebenga A."/>
            <person name="De vries R.P."/>
            <person name="Grigoriev I.V."/>
            <person name="Mortensen U.H."/>
            <person name="Andersen M.R."/>
            <person name="Baker S.E."/>
        </authorList>
    </citation>
    <scope>NUCLEOTIDE SEQUENCE [LARGE SCALE GENOMIC DNA]</scope>
    <source>
        <strain evidence="2 3">CBS 121057</strain>
    </source>
</reference>
<proteinExistence type="predicted"/>
<dbReference type="VEuPathDB" id="FungiDB:BO78DRAFT_34079"/>
<feature type="compositionally biased region" description="Basic and acidic residues" evidence="1">
    <location>
        <begin position="132"/>
        <end position="154"/>
    </location>
</feature>
<dbReference type="Proteomes" id="UP000248423">
    <property type="component" value="Unassembled WGS sequence"/>
</dbReference>
<evidence type="ECO:0000313" key="3">
    <source>
        <dbReference type="Proteomes" id="UP000248423"/>
    </source>
</evidence>
<feature type="region of interest" description="Disordered" evidence="1">
    <location>
        <begin position="58"/>
        <end position="87"/>
    </location>
</feature>
<accession>A0A319DSW1</accession>
<feature type="compositionally biased region" description="Polar residues" evidence="1">
    <location>
        <begin position="158"/>
        <end position="192"/>
    </location>
</feature>
<dbReference type="OrthoDB" id="4506145at2759"/>
<gene>
    <name evidence="2" type="ORF">BO78DRAFT_34079</name>
</gene>
<keyword evidence="3" id="KW-1185">Reference proteome</keyword>
<sequence length="192" mass="21854">MSCSDHLLSLAAPLFDPRPPITAARCDRFLFLGHRHHFPILPPRRLLSPRPSRLLHHPLTPLGFLGRRPSRKRRPSRHHRTRHYHRPRLKRLLLIPREASASGAVPSSPIIPQHLHRPIGSPQRAPPPPPKLDSRTDERVPGYHPPSCDRRRFDSPIPSITSLASPRSRSPICSNYRTSTSLSKRNETPILS</sequence>
<evidence type="ECO:0000256" key="1">
    <source>
        <dbReference type="SAM" id="MobiDB-lite"/>
    </source>
</evidence>
<dbReference type="AlphaFoldDB" id="A0A319DSW1"/>
<feature type="region of interest" description="Disordered" evidence="1">
    <location>
        <begin position="102"/>
        <end position="192"/>
    </location>
</feature>
<name>A0A319DSW1_ASPSB</name>
<feature type="compositionally biased region" description="Basic residues" evidence="1">
    <location>
        <begin position="68"/>
        <end position="87"/>
    </location>
</feature>
<dbReference type="EMBL" id="KZ826435">
    <property type="protein sequence ID" value="PYI00781.1"/>
    <property type="molecule type" value="Genomic_DNA"/>
</dbReference>